<evidence type="ECO:0000313" key="2">
    <source>
        <dbReference type="EMBL" id="SFR56513.1"/>
    </source>
</evidence>
<protein>
    <recommendedName>
        <fullName evidence="1">PD(D/E)XK endonuclease domain-containing protein</fullName>
    </recommendedName>
</protein>
<evidence type="ECO:0000259" key="1">
    <source>
        <dbReference type="Pfam" id="PF11645"/>
    </source>
</evidence>
<dbReference type="STRING" id="35743.SAMN04487937_2805"/>
<dbReference type="Pfam" id="PF11645">
    <property type="entry name" value="PDDEXK_5"/>
    <property type="match status" value="1"/>
</dbReference>
<name>A0A1I6HPX8_HALSD</name>
<dbReference type="InterPro" id="IPR021671">
    <property type="entry name" value="PD(D/E)XK_Endonuc"/>
</dbReference>
<dbReference type="InterPro" id="IPR011335">
    <property type="entry name" value="Restrct_endonuc-II-like"/>
</dbReference>
<evidence type="ECO:0000313" key="3">
    <source>
        <dbReference type="Proteomes" id="UP000198932"/>
    </source>
</evidence>
<proteinExistence type="predicted"/>
<dbReference type="AlphaFoldDB" id="A0A1I6HPX8"/>
<sequence length="138" mass="16108">MKNRPRQGEKSELAVASELMMKGYGVSFPFGHNHQYDLIVDKDSELYRIQVKTAKNEDGNRYYIQAEAGRYDRKYVDLFAGYSEDEVSTFFIPVAEASGKRQRVTYTDLDEMGSDENRQRANHISKYRFSEAVERLMR</sequence>
<gene>
    <name evidence="2" type="ORF">SAMN04487937_2805</name>
</gene>
<feature type="domain" description="PD(D/E)XK endonuclease" evidence="1">
    <location>
        <begin position="6"/>
        <end position="129"/>
    </location>
</feature>
<keyword evidence="3" id="KW-1185">Reference proteome</keyword>
<dbReference type="Gene3D" id="3.40.1350.10">
    <property type="match status" value="1"/>
</dbReference>
<organism evidence="2 3">
    <name type="scientific">Halorubrum sodomense</name>
    <dbReference type="NCBI Taxonomy" id="35743"/>
    <lineage>
        <taxon>Archaea</taxon>
        <taxon>Methanobacteriati</taxon>
        <taxon>Methanobacteriota</taxon>
        <taxon>Stenosarchaea group</taxon>
        <taxon>Halobacteria</taxon>
        <taxon>Halobacteriales</taxon>
        <taxon>Haloferacaceae</taxon>
        <taxon>Halorubrum</taxon>
    </lineage>
</organism>
<dbReference type="GO" id="GO:0003676">
    <property type="term" value="F:nucleic acid binding"/>
    <property type="evidence" value="ECO:0007669"/>
    <property type="project" value="InterPro"/>
</dbReference>
<dbReference type="InterPro" id="IPR011856">
    <property type="entry name" value="tRNA_endonuc-like_dom_sf"/>
</dbReference>
<reference evidence="3" key="1">
    <citation type="submission" date="2016-10" db="EMBL/GenBank/DDBJ databases">
        <authorList>
            <person name="Varghese N."/>
            <person name="Submissions S."/>
        </authorList>
    </citation>
    <scope>NUCLEOTIDE SEQUENCE [LARGE SCALE GENOMIC DNA]</scope>
    <source>
        <strain evidence="3">RD 26</strain>
    </source>
</reference>
<dbReference type="SUPFAM" id="SSF52980">
    <property type="entry name" value="Restriction endonuclease-like"/>
    <property type="match status" value="1"/>
</dbReference>
<dbReference type="Proteomes" id="UP000198932">
    <property type="component" value="Unassembled WGS sequence"/>
</dbReference>
<accession>A0A1I6HPX8</accession>
<dbReference type="EMBL" id="FOYN01000004">
    <property type="protein sequence ID" value="SFR56513.1"/>
    <property type="molecule type" value="Genomic_DNA"/>
</dbReference>